<reference evidence="3 4" key="1">
    <citation type="submission" date="2024-04" db="EMBL/GenBank/DDBJ databases">
        <title>genome sequences of Mucor flavus KT1a and Helicostylum pulchrum KT1b strains isolated from the surface of a dry-aged beef.</title>
        <authorList>
            <person name="Toyotome T."/>
            <person name="Hosono M."/>
            <person name="Torimaru M."/>
            <person name="Fukuda K."/>
            <person name="Mikami N."/>
        </authorList>
    </citation>
    <scope>NUCLEOTIDE SEQUENCE [LARGE SCALE GENOMIC DNA]</scope>
    <source>
        <strain evidence="3 4">KT1a</strain>
    </source>
</reference>
<feature type="compositionally biased region" description="Low complexity" evidence="1">
    <location>
        <begin position="31"/>
        <end position="44"/>
    </location>
</feature>
<evidence type="ECO:0000256" key="2">
    <source>
        <dbReference type="SAM" id="Phobius"/>
    </source>
</evidence>
<evidence type="ECO:0000313" key="3">
    <source>
        <dbReference type="EMBL" id="GAA5810140.1"/>
    </source>
</evidence>
<keyword evidence="2" id="KW-0812">Transmembrane</keyword>
<sequence>MAEKMKDQSKLTVNKKGPFTPIEAGSPKLEIPAPIQQQEQQQEADPMVQMGGGLPDLPARPAAPVRQASAAASASGLSSIPQRVPNVKQAIEPQLSIPSGSDLGAVGKIGVYQMQHTSSAVHVHANILFYTILIFVTFILIKRK</sequence>
<organism evidence="3 4">
    <name type="scientific">Mucor flavus</name>
    <dbReference type="NCBI Taxonomy" id="439312"/>
    <lineage>
        <taxon>Eukaryota</taxon>
        <taxon>Fungi</taxon>
        <taxon>Fungi incertae sedis</taxon>
        <taxon>Mucoromycota</taxon>
        <taxon>Mucoromycotina</taxon>
        <taxon>Mucoromycetes</taxon>
        <taxon>Mucorales</taxon>
        <taxon>Mucorineae</taxon>
        <taxon>Mucoraceae</taxon>
        <taxon>Mucor</taxon>
    </lineage>
</organism>
<protein>
    <submittedName>
        <fullName evidence="3">Uncharacterized protein</fullName>
    </submittedName>
</protein>
<dbReference type="EMBL" id="BAABUK010000006">
    <property type="protein sequence ID" value="GAA5810140.1"/>
    <property type="molecule type" value="Genomic_DNA"/>
</dbReference>
<comment type="caution">
    <text evidence="3">The sequence shown here is derived from an EMBL/GenBank/DDBJ whole genome shotgun (WGS) entry which is preliminary data.</text>
</comment>
<keyword evidence="2" id="KW-1133">Transmembrane helix</keyword>
<feature type="transmembrane region" description="Helical" evidence="2">
    <location>
        <begin position="123"/>
        <end position="141"/>
    </location>
</feature>
<evidence type="ECO:0000313" key="4">
    <source>
        <dbReference type="Proteomes" id="UP001473302"/>
    </source>
</evidence>
<keyword evidence="2" id="KW-0472">Membrane</keyword>
<proteinExistence type="predicted"/>
<keyword evidence="4" id="KW-1185">Reference proteome</keyword>
<gene>
    <name evidence="3" type="ORF">MFLAVUS_003559</name>
</gene>
<name>A0ABP9YTJ2_9FUNG</name>
<accession>A0ABP9YTJ2</accession>
<feature type="region of interest" description="Disordered" evidence="1">
    <location>
        <begin position="1"/>
        <end position="61"/>
    </location>
</feature>
<evidence type="ECO:0000256" key="1">
    <source>
        <dbReference type="SAM" id="MobiDB-lite"/>
    </source>
</evidence>
<dbReference type="Proteomes" id="UP001473302">
    <property type="component" value="Unassembled WGS sequence"/>
</dbReference>